<dbReference type="STRING" id="767519.SAMN05216559_2950"/>
<dbReference type="Proteomes" id="UP000199062">
    <property type="component" value="Unassembled WGS sequence"/>
</dbReference>
<feature type="region of interest" description="Disordered" evidence="1">
    <location>
        <begin position="1"/>
        <end position="78"/>
    </location>
</feature>
<dbReference type="InterPro" id="IPR058742">
    <property type="entry name" value="DUF7989"/>
</dbReference>
<sequence>MSNMQDVDHTHPHTDEPFGAAFRRGPDVAADGGERTGSESTDEQQTDDEAMEDVDHESPTEGANRTFERGTEGRDESV</sequence>
<feature type="compositionally biased region" description="Basic and acidic residues" evidence="1">
    <location>
        <begin position="66"/>
        <end position="78"/>
    </location>
</feature>
<dbReference type="EMBL" id="FOZK01000003">
    <property type="protein sequence ID" value="SFS05956.1"/>
    <property type="molecule type" value="Genomic_DNA"/>
</dbReference>
<dbReference type="OrthoDB" id="306312at2157"/>
<dbReference type="Pfam" id="PF25951">
    <property type="entry name" value="DUF7989"/>
    <property type="match status" value="1"/>
</dbReference>
<accession>A0A1I6LR62</accession>
<dbReference type="RefSeq" id="WP_089817309.1">
    <property type="nucleotide sequence ID" value="NZ_FOZK01000003.1"/>
</dbReference>
<evidence type="ECO:0000313" key="2">
    <source>
        <dbReference type="EMBL" id="SFS05956.1"/>
    </source>
</evidence>
<name>A0A1I6LR62_9EURY</name>
<evidence type="ECO:0000313" key="3">
    <source>
        <dbReference type="Proteomes" id="UP000199062"/>
    </source>
</evidence>
<organism evidence="2 3">
    <name type="scientific">Halomicrobium zhouii</name>
    <dbReference type="NCBI Taxonomy" id="767519"/>
    <lineage>
        <taxon>Archaea</taxon>
        <taxon>Methanobacteriati</taxon>
        <taxon>Methanobacteriota</taxon>
        <taxon>Stenosarchaea group</taxon>
        <taxon>Halobacteria</taxon>
        <taxon>Halobacteriales</taxon>
        <taxon>Haloarculaceae</taxon>
        <taxon>Halomicrobium</taxon>
    </lineage>
</organism>
<gene>
    <name evidence="2" type="ORF">SAMN05216559_2950</name>
</gene>
<proteinExistence type="predicted"/>
<protein>
    <submittedName>
        <fullName evidence="2">Uncharacterized protein</fullName>
    </submittedName>
</protein>
<reference evidence="2 3" key="1">
    <citation type="submission" date="2016-10" db="EMBL/GenBank/DDBJ databases">
        <authorList>
            <person name="de Groot N.N."/>
        </authorList>
    </citation>
    <scope>NUCLEOTIDE SEQUENCE [LARGE SCALE GENOMIC DNA]</scope>
    <source>
        <strain evidence="2 3">CGMCC 1.10457</strain>
    </source>
</reference>
<evidence type="ECO:0000256" key="1">
    <source>
        <dbReference type="SAM" id="MobiDB-lite"/>
    </source>
</evidence>
<keyword evidence="3" id="KW-1185">Reference proteome</keyword>
<feature type="compositionally biased region" description="Acidic residues" evidence="1">
    <location>
        <begin position="40"/>
        <end position="55"/>
    </location>
</feature>
<dbReference type="AlphaFoldDB" id="A0A1I6LR62"/>
<feature type="compositionally biased region" description="Basic and acidic residues" evidence="1">
    <location>
        <begin position="1"/>
        <end position="16"/>
    </location>
</feature>